<dbReference type="EMBL" id="JADYXP020000004">
    <property type="protein sequence ID" value="KAL0125719.1"/>
    <property type="molecule type" value="Genomic_DNA"/>
</dbReference>
<dbReference type="Proteomes" id="UP001430953">
    <property type="component" value="Unassembled WGS sequence"/>
</dbReference>
<name>A0AAW2GEZ5_9HYME</name>
<proteinExistence type="predicted"/>
<evidence type="ECO:0000313" key="2">
    <source>
        <dbReference type="Proteomes" id="UP001430953"/>
    </source>
</evidence>
<gene>
    <name evidence="1" type="ORF">PUN28_004641</name>
</gene>
<sequence length="202" mass="23573">MMASCHKAKESCVKREIAEVDAKILHLTGPSPRCESKDTKILMEQKRLLWMSKARELRNVQSAKIQRIKNLNAMEKWRLDKRSFNKSMEKISKRNEDDIPFAIDIEDYPLIQKRPQNAGDYANSHEHEKLGSVNINRKIQELSKLLENFDIAKLETLTPKSKRKYLQTEMEKLSHFQKEVHNLKRYNDIIAAPQNSPLNTSS</sequence>
<reference evidence="1 2" key="1">
    <citation type="submission" date="2023-03" db="EMBL/GenBank/DDBJ databases">
        <title>High recombination rates correlate with genetic variation in Cardiocondyla obscurior ants.</title>
        <authorList>
            <person name="Errbii M."/>
        </authorList>
    </citation>
    <scope>NUCLEOTIDE SEQUENCE [LARGE SCALE GENOMIC DNA]</scope>
    <source>
        <strain evidence="1">Alpha-2009</strain>
        <tissue evidence="1">Whole body</tissue>
    </source>
</reference>
<protein>
    <submittedName>
        <fullName evidence="1">Uncharacterized protein</fullName>
    </submittedName>
</protein>
<accession>A0AAW2GEZ5</accession>
<organism evidence="1 2">
    <name type="scientific">Cardiocondyla obscurior</name>
    <dbReference type="NCBI Taxonomy" id="286306"/>
    <lineage>
        <taxon>Eukaryota</taxon>
        <taxon>Metazoa</taxon>
        <taxon>Ecdysozoa</taxon>
        <taxon>Arthropoda</taxon>
        <taxon>Hexapoda</taxon>
        <taxon>Insecta</taxon>
        <taxon>Pterygota</taxon>
        <taxon>Neoptera</taxon>
        <taxon>Endopterygota</taxon>
        <taxon>Hymenoptera</taxon>
        <taxon>Apocrita</taxon>
        <taxon>Aculeata</taxon>
        <taxon>Formicoidea</taxon>
        <taxon>Formicidae</taxon>
        <taxon>Myrmicinae</taxon>
        <taxon>Cardiocondyla</taxon>
    </lineage>
</organism>
<comment type="caution">
    <text evidence="1">The sequence shown here is derived from an EMBL/GenBank/DDBJ whole genome shotgun (WGS) entry which is preliminary data.</text>
</comment>
<dbReference type="AlphaFoldDB" id="A0AAW2GEZ5"/>
<keyword evidence="2" id="KW-1185">Reference proteome</keyword>
<evidence type="ECO:0000313" key="1">
    <source>
        <dbReference type="EMBL" id="KAL0125719.1"/>
    </source>
</evidence>